<dbReference type="PRINTS" id="PR00081">
    <property type="entry name" value="GDHRDH"/>
</dbReference>
<evidence type="ECO:0000256" key="3">
    <source>
        <dbReference type="RuleBase" id="RU000363"/>
    </source>
</evidence>
<name>A0ABP5HBN6_9ACTN</name>
<evidence type="ECO:0000256" key="2">
    <source>
        <dbReference type="ARBA" id="ARBA00023002"/>
    </source>
</evidence>
<dbReference type="CDD" id="cd05233">
    <property type="entry name" value="SDR_c"/>
    <property type="match status" value="1"/>
</dbReference>
<evidence type="ECO:0000313" key="4">
    <source>
        <dbReference type="EMBL" id="GAA2066310.1"/>
    </source>
</evidence>
<organism evidence="4 5">
    <name type="scientific">Catenulispora yoronensis</name>
    <dbReference type="NCBI Taxonomy" id="450799"/>
    <lineage>
        <taxon>Bacteria</taxon>
        <taxon>Bacillati</taxon>
        <taxon>Actinomycetota</taxon>
        <taxon>Actinomycetes</taxon>
        <taxon>Catenulisporales</taxon>
        <taxon>Catenulisporaceae</taxon>
        <taxon>Catenulispora</taxon>
    </lineage>
</organism>
<dbReference type="EMBL" id="BAAAQN010000109">
    <property type="protein sequence ID" value="GAA2066310.1"/>
    <property type="molecule type" value="Genomic_DNA"/>
</dbReference>
<comment type="similarity">
    <text evidence="1 3">Belongs to the short-chain dehydrogenases/reductases (SDR) family.</text>
</comment>
<evidence type="ECO:0000313" key="5">
    <source>
        <dbReference type="Proteomes" id="UP001500751"/>
    </source>
</evidence>
<dbReference type="PRINTS" id="PR00080">
    <property type="entry name" value="SDRFAMILY"/>
</dbReference>
<dbReference type="InterPro" id="IPR002347">
    <property type="entry name" value="SDR_fam"/>
</dbReference>
<reference evidence="5" key="1">
    <citation type="journal article" date="2019" name="Int. J. Syst. Evol. Microbiol.">
        <title>The Global Catalogue of Microorganisms (GCM) 10K type strain sequencing project: providing services to taxonomists for standard genome sequencing and annotation.</title>
        <authorList>
            <consortium name="The Broad Institute Genomics Platform"/>
            <consortium name="The Broad Institute Genome Sequencing Center for Infectious Disease"/>
            <person name="Wu L."/>
            <person name="Ma J."/>
        </authorList>
    </citation>
    <scope>NUCLEOTIDE SEQUENCE [LARGE SCALE GENOMIC DNA]</scope>
    <source>
        <strain evidence="5">JCM 16014</strain>
    </source>
</reference>
<sequence>MDLQLKGRVAVVTGGSKGIGLAVVRTLVEEGAFVVAVSRGGSEGLGALEGPNLVHVAGDLMEEGFAEEVVARAVGAFGGLDVLVNNAGGPAGGVVLPRGAFLDGGDREWRTIFEFNLFAVLRLTRVALPYLMERGGSVVNVSSALARQPATNNYEYAAAKAALSHVAKGLAEEFGPRGVRVNTVSPGVVRTNWWTDEGGVADMFAGAMGVDRDTLLDETLPGMLRLSTGRFVEPQEIADAVVLLASPRSGSTNGSDFVVDGGLLKEM</sequence>
<accession>A0ABP5HBN6</accession>
<dbReference type="PROSITE" id="PS00061">
    <property type="entry name" value="ADH_SHORT"/>
    <property type="match status" value="1"/>
</dbReference>
<dbReference type="InterPro" id="IPR020904">
    <property type="entry name" value="Sc_DH/Rdtase_CS"/>
</dbReference>
<dbReference type="Proteomes" id="UP001500751">
    <property type="component" value="Unassembled WGS sequence"/>
</dbReference>
<evidence type="ECO:0000256" key="1">
    <source>
        <dbReference type="ARBA" id="ARBA00006484"/>
    </source>
</evidence>
<gene>
    <name evidence="4" type="ORF">GCM10009839_92600</name>
</gene>
<proteinExistence type="inferred from homology"/>
<comment type="caution">
    <text evidence="4">The sequence shown here is derived from an EMBL/GenBank/DDBJ whole genome shotgun (WGS) entry which is preliminary data.</text>
</comment>
<dbReference type="InterPro" id="IPR036291">
    <property type="entry name" value="NAD(P)-bd_dom_sf"/>
</dbReference>
<keyword evidence="2" id="KW-0560">Oxidoreductase</keyword>
<dbReference type="Pfam" id="PF00106">
    <property type="entry name" value="adh_short"/>
    <property type="match status" value="1"/>
</dbReference>
<dbReference type="Gene3D" id="3.40.50.720">
    <property type="entry name" value="NAD(P)-binding Rossmann-like Domain"/>
    <property type="match status" value="1"/>
</dbReference>
<keyword evidence="5" id="KW-1185">Reference proteome</keyword>
<dbReference type="PANTHER" id="PTHR42760">
    <property type="entry name" value="SHORT-CHAIN DEHYDROGENASES/REDUCTASES FAMILY MEMBER"/>
    <property type="match status" value="1"/>
</dbReference>
<dbReference type="SUPFAM" id="SSF51735">
    <property type="entry name" value="NAD(P)-binding Rossmann-fold domains"/>
    <property type="match status" value="1"/>
</dbReference>
<protein>
    <submittedName>
        <fullName evidence="4">SDR family oxidoreductase</fullName>
    </submittedName>
</protein>
<dbReference type="PANTHER" id="PTHR42760:SF133">
    <property type="entry name" value="3-OXOACYL-[ACYL-CARRIER-PROTEIN] REDUCTASE"/>
    <property type="match status" value="1"/>
</dbReference>
<dbReference type="RefSeq" id="WP_344672151.1">
    <property type="nucleotide sequence ID" value="NZ_BAAAQN010000109.1"/>
</dbReference>